<feature type="domain" description="Major facilitator superfamily (MFS) profile" evidence="2">
    <location>
        <begin position="4"/>
        <end position="416"/>
    </location>
</feature>
<evidence type="ECO:0000259" key="2">
    <source>
        <dbReference type="PROSITE" id="PS50850"/>
    </source>
</evidence>
<dbReference type="InterPro" id="IPR052528">
    <property type="entry name" value="Sugar_transport-like"/>
</dbReference>
<dbReference type="Proteomes" id="UP000886076">
    <property type="component" value="Unassembled WGS sequence"/>
</dbReference>
<evidence type="ECO:0000256" key="1">
    <source>
        <dbReference type="SAM" id="Phobius"/>
    </source>
</evidence>
<dbReference type="InterPro" id="IPR011701">
    <property type="entry name" value="MFS"/>
</dbReference>
<sequence length="418" mass="46949">MDKRFLALSSIIFTYSFVNSIVSLASSLRVYELTQSTFMQSLTSFSYNTLYALGSYYYSRISGKLKQDQFAIFSLILMASSILFMAFSPSAIFIILFNGVFGMSIAFISPLMAGMIINYLMKDNIGITRTNVISSLGIIFGYIFAAFGGALFSSKDLMFINTAFTLAVLPLVKYFPEKFKTKGERRALILSLMPQVAGRIRAIPHEIVKYERELSFKALYNDFKKMFYFKKLREMPTVLLGATVLYTAIQIFFTPMPSYLKIFGYTDSDIYTLYLINNFTTLLLYDFMRKRTETESGTWKLLIIAVMVRPILFLFPLLTYLKVPINLIFVIFYIGIGISWSGISVALPVLIMKNADPESKGLALSKMNATTTIGTIVGSFVGGIVSKYYFITGTSILASLMALVSLAIFFKASKIIPT</sequence>
<gene>
    <name evidence="3" type="ORF">ENO39_02350</name>
    <name evidence="4" type="ORF">IOK49_06480</name>
</gene>
<feature type="transmembrane region" description="Helical" evidence="1">
    <location>
        <begin position="238"/>
        <end position="258"/>
    </location>
</feature>
<keyword evidence="1" id="KW-1133">Transmembrane helix</keyword>
<keyword evidence="1" id="KW-0812">Transmembrane</keyword>
<dbReference type="Gene3D" id="1.20.1250.20">
    <property type="entry name" value="MFS general substrate transporter like domains"/>
    <property type="match status" value="1"/>
</dbReference>
<proteinExistence type="predicted"/>
<dbReference type="InterPro" id="IPR036259">
    <property type="entry name" value="MFS_trans_sf"/>
</dbReference>
<evidence type="ECO:0000313" key="4">
    <source>
        <dbReference type="EMBL" id="MBE9391710.1"/>
    </source>
</evidence>
<feature type="transmembrane region" description="Helical" evidence="1">
    <location>
        <begin position="270"/>
        <end position="287"/>
    </location>
</feature>
<organism evidence="3">
    <name type="scientific">Fervidicoccus fontis</name>
    <dbReference type="NCBI Taxonomy" id="683846"/>
    <lineage>
        <taxon>Archaea</taxon>
        <taxon>Thermoproteota</taxon>
        <taxon>Thermoprotei</taxon>
        <taxon>Fervidicoccales</taxon>
        <taxon>Fervidicoccaceae</taxon>
        <taxon>Fervidicoccus</taxon>
    </lineage>
</organism>
<accession>A0A7C2VHS3</accession>
<feature type="transmembrane region" description="Helical" evidence="1">
    <location>
        <begin position="299"/>
        <end position="321"/>
    </location>
</feature>
<dbReference type="PANTHER" id="PTHR23526">
    <property type="entry name" value="INTEGRAL MEMBRANE TRANSPORT PROTEIN-RELATED"/>
    <property type="match status" value="1"/>
</dbReference>
<feature type="transmembrane region" description="Helical" evidence="1">
    <location>
        <begin position="70"/>
        <end position="95"/>
    </location>
</feature>
<feature type="transmembrane region" description="Helical" evidence="1">
    <location>
        <begin position="132"/>
        <end position="152"/>
    </location>
</feature>
<keyword evidence="1" id="KW-0472">Membrane</keyword>
<dbReference type="EMBL" id="JADEZV010000006">
    <property type="protein sequence ID" value="MBE9391710.1"/>
    <property type="molecule type" value="Genomic_DNA"/>
</dbReference>
<feature type="transmembrane region" description="Helical" evidence="1">
    <location>
        <begin position="101"/>
        <end position="120"/>
    </location>
</feature>
<dbReference type="PROSITE" id="PS50850">
    <property type="entry name" value="MFS"/>
    <property type="match status" value="1"/>
</dbReference>
<reference evidence="4" key="2">
    <citation type="submission" date="2020-10" db="EMBL/GenBank/DDBJ databases">
        <title>Fervidococcus fontis strain 3639Fd - the first crenarchaeon capable of growth on lipids.</title>
        <authorList>
            <person name="Kochetkova T.V."/>
            <person name="Elcheninov A.G."/>
            <person name="Toschakov S.V."/>
            <person name="Kublanov I.V."/>
        </authorList>
    </citation>
    <scope>NUCLEOTIDE SEQUENCE</scope>
    <source>
        <strain evidence="4">3639Fd</strain>
    </source>
</reference>
<dbReference type="PANTHER" id="PTHR23526:SF2">
    <property type="entry name" value="MAJOR FACILITATOR SUPERFAMILY (MFS) PROFILE DOMAIN-CONTAINING PROTEIN"/>
    <property type="match status" value="1"/>
</dbReference>
<feature type="transmembrane region" description="Helical" evidence="1">
    <location>
        <begin position="388"/>
        <end position="410"/>
    </location>
</feature>
<evidence type="ECO:0000313" key="3">
    <source>
        <dbReference type="EMBL" id="HEW63885.1"/>
    </source>
</evidence>
<protein>
    <submittedName>
        <fullName evidence="3">MFS transporter</fullName>
    </submittedName>
</protein>
<dbReference type="GO" id="GO:0022857">
    <property type="term" value="F:transmembrane transporter activity"/>
    <property type="evidence" value="ECO:0007669"/>
    <property type="project" value="InterPro"/>
</dbReference>
<dbReference type="Proteomes" id="UP000652307">
    <property type="component" value="Unassembled WGS sequence"/>
</dbReference>
<dbReference type="SUPFAM" id="SSF103473">
    <property type="entry name" value="MFS general substrate transporter"/>
    <property type="match status" value="1"/>
</dbReference>
<feature type="transmembrane region" description="Helical" evidence="1">
    <location>
        <begin position="327"/>
        <end position="351"/>
    </location>
</feature>
<dbReference type="EMBL" id="DSFH01000037">
    <property type="protein sequence ID" value="HEW63885.1"/>
    <property type="molecule type" value="Genomic_DNA"/>
</dbReference>
<feature type="transmembrane region" description="Helical" evidence="1">
    <location>
        <begin position="158"/>
        <end position="176"/>
    </location>
</feature>
<feature type="transmembrane region" description="Helical" evidence="1">
    <location>
        <begin position="363"/>
        <end position="382"/>
    </location>
</feature>
<dbReference type="Pfam" id="PF07690">
    <property type="entry name" value="MFS_1"/>
    <property type="match status" value="1"/>
</dbReference>
<comment type="caution">
    <text evidence="3">The sequence shown here is derived from an EMBL/GenBank/DDBJ whole genome shotgun (WGS) entry which is preliminary data.</text>
</comment>
<dbReference type="RefSeq" id="WP_148683511.1">
    <property type="nucleotide sequence ID" value="NZ_DSFH01000037.1"/>
</dbReference>
<dbReference type="AlphaFoldDB" id="A0A7C2VHS3"/>
<reference evidence="3" key="1">
    <citation type="journal article" date="2020" name="mSystems">
        <title>Genome- and Community-Level Interaction Insights into Carbon Utilization and Element Cycling Functions of Hydrothermarchaeota in Hydrothermal Sediment.</title>
        <authorList>
            <person name="Zhou Z."/>
            <person name="Liu Y."/>
            <person name="Xu W."/>
            <person name="Pan J."/>
            <person name="Luo Z.H."/>
            <person name="Li M."/>
        </authorList>
    </citation>
    <scope>NUCLEOTIDE SEQUENCE [LARGE SCALE GENOMIC DNA]</scope>
    <source>
        <strain evidence="3">SpSt-1261</strain>
    </source>
</reference>
<feature type="transmembrane region" description="Helical" evidence="1">
    <location>
        <begin position="37"/>
        <end position="58"/>
    </location>
</feature>
<name>A0A7C2VHS3_9CREN</name>
<dbReference type="GeneID" id="12449442"/>
<dbReference type="InterPro" id="IPR020846">
    <property type="entry name" value="MFS_dom"/>
</dbReference>